<sequence>MALKSATLAGSARLDQAAAGGPSVKKGPPHDDPDAVGRIQRALVELGYPMPKSFLAHPAGEPDGIFGPETHATVLAFQKHAFAKEYGQWDGRAGKNTLARMDERLPVAGPDERTIRQPMAVATTSRCATTATPAAGFPGFRRVQS</sequence>
<gene>
    <name evidence="3" type="ORF">AB6713_12850</name>
</gene>
<dbReference type="Gene3D" id="1.10.101.10">
    <property type="entry name" value="PGBD-like superfamily/PGBD"/>
    <property type="match status" value="1"/>
</dbReference>
<protein>
    <submittedName>
        <fullName evidence="3">Peptidoglycan-binding protein</fullName>
    </submittedName>
</protein>
<feature type="compositionally biased region" description="Low complexity" evidence="1">
    <location>
        <begin position="128"/>
        <end position="145"/>
    </location>
</feature>
<dbReference type="InterPro" id="IPR036365">
    <property type="entry name" value="PGBD-like_sf"/>
</dbReference>
<evidence type="ECO:0000313" key="4">
    <source>
        <dbReference type="Proteomes" id="UP001566331"/>
    </source>
</evidence>
<name>A0ABV4HSC7_9GAMM</name>
<dbReference type="Pfam" id="PF01471">
    <property type="entry name" value="PG_binding_1"/>
    <property type="match status" value="1"/>
</dbReference>
<dbReference type="InterPro" id="IPR036366">
    <property type="entry name" value="PGBDSf"/>
</dbReference>
<evidence type="ECO:0000256" key="1">
    <source>
        <dbReference type="SAM" id="MobiDB-lite"/>
    </source>
</evidence>
<dbReference type="EMBL" id="JBFWIC010000017">
    <property type="protein sequence ID" value="MEZ0475493.1"/>
    <property type="molecule type" value="Genomic_DNA"/>
</dbReference>
<keyword evidence="4" id="KW-1185">Reference proteome</keyword>
<evidence type="ECO:0000259" key="2">
    <source>
        <dbReference type="Pfam" id="PF01471"/>
    </source>
</evidence>
<accession>A0ABV4HSC7</accession>
<dbReference type="RefSeq" id="WP_370562487.1">
    <property type="nucleotide sequence ID" value="NZ_JBFWIB010000002.1"/>
</dbReference>
<feature type="region of interest" description="Disordered" evidence="1">
    <location>
        <begin position="121"/>
        <end position="145"/>
    </location>
</feature>
<comment type="caution">
    <text evidence="3">The sequence shown here is derived from an EMBL/GenBank/DDBJ whole genome shotgun (WGS) entry which is preliminary data.</text>
</comment>
<feature type="domain" description="Peptidoglycan binding-like" evidence="2">
    <location>
        <begin position="34"/>
        <end position="101"/>
    </location>
</feature>
<dbReference type="Proteomes" id="UP001566331">
    <property type="component" value="Unassembled WGS sequence"/>
</dbReference>
<proteinExistence type="predicted"/>
<reference evidence="3 4" key="1">
    <citation type="submission" date="2024-07" db="EMBL/GenBank/DDBJ databases">
        <title>Luteimonas salilacus sp. nov., isolated from the shore soil of Salt Lake in Tibet of China.</title>
        <authorList>
            <person name="Zhang X."/>
            <person name="Li A."/>
        </authorList>
    </citation>
    <scope>NUCLEOTIDE SEQUENCE [LARGE SCALE GENOMIC DNA]</scope>
    <source>
        <strain evidence="3 4">B3-2-R+30</strain>
    </source>
</reference>
<evidence type="ECO:0000313" key="3">
    <source>
        <dbReference type="EMBL" id="MEZ0475493.1"/>
    </source>
</evidence>
<organism evidence="3 4">
    <name type="scientific">Luteimonas salinilitoris</name>
    <dbReference type="NCBI Taxonomy" id="3237697"/>
    <lineage>
        <taxon>Bacteria</taxon>
        <taxon>Pseudomonadati</taxon>
        <taxon>Pseudomonadota</taxon>
        <taxon>Gammaproteobacteria</taxon>
        <taxon>Lysobacterales</taxon>
        <taxon>Lysobacteraceae</taxon>
        <taxon>Luteimonas</taxon>
    </lineage>
</organism>
<dbReference type="InterPro" id="IPR002477">
    <property type="entry name" value="Peptidoglycan-bd-like"/>
</dbReference>
<dbReference type="SUPFAM" id="SSF47090">
    <property type="entry name" value="PGBD-like"/>
    <property type="match status" value="1"/>
</dbReference>
<feature type="region of interest" description="Disordered" evidence="1">
    <location>
        <begin position="1"/>
        <end position="35"/>
    </location>
</feature>